<dbReference type="PANTHER" id="PTHR44085">
    <property type="entry name" value="SEPIAPTERIN REDUCTASE"/>
    <property type="match status" value="1"/>
</dbReference>
<keyword evidence="6" id="KW-1185">Reference proteome</keyword>
<evidence type="ECO:0000256" key="4">
    <source>
        <dbReference type="ARBA" id="ARBA00023002"/>
    </source>
</evidence>
<keyword evidence="4" id="KW-0560">Oxidoreductase</keyword>
<organism evidence="5 6">
    <name type="scientific">Rhodocytophaga aerolata</name>
    <dbReference type="NCBI Taxonomy" id="455078"/>
    <lineage>
        <taxon>Bacteria</taxon>
        <taxon>Pseudomonadati</taxon>
        <taxon>Bacteroidota</taxon>
        <taxon>Cytophagia</taxon>
        <taxon>Cytophagales</taxon>
        <taxon>Rhodocytophagaceae</taxon>
        <taxon>Rhodocytophaga</taxon>
    </lineage>
</organism>
<protein>
    <submittedName>
        <fullName evidence="5">SDR family NAD(P)-dependent oxidoreductase</fullName>
    </submittedName>
</protein>
<dbReference type="PRINTS" id="PR00081">
    <property type="entry name" value="GDHRDH"/>
</dbReference>
<proteinExistence type="predicted"/>
<dbReference type="PANTHER" id="PTHR44085:SF2">
    <property type="entry name" value="SEPIAPTERIN REDUCTASE"/>
    <property type="match status" value="1"/>
</dbReference>
<dbReference type="Proteomes" id="UP001168528">
    <property type="component" value="Unassembled WGS sequence"/>
</dbReference>
<dbReference type="InterPro" id="IPR036291">
    <property type="entry name" value="NAD(P)-bd_dom_sf"/>
</dbReference>
<evidence type="ECO:0000313" key="5">
    <source>
        <dbReference type="EMBL" id="MDO1444891.1"/>
    </source>
</evidence>
<keyword evidence="2" id="KW-0963">Cytoplasm</keyword>
<sequence length="246" mass="27102">MEENHPQALYIITGCSKGIGKALLNKILSYPHAAVIGISRTPMKSRERFTNIQADLSDWQALVNKLASIFPDASFYSKVVLINNAAWIGELKHIGKLDNASIARVYASNCVAPAILMNAFAQQYAHTTKEKLVINVSTSAGRNPRDGMSMYGSTKAALDMLTKVARQEAEISNSGISYYILSVGATDTPMQDAIRETTQDNFSTLQRFIDLKNSNGLLTAEEVANHVWQLLQTPIQAEDGYIYIKK</sequence>
<comment type="subcellular location">
    <subcellularLocation>
        <location evidence="1">Cytoplasm</location>
    </subcellularLocation>
</comment>
<reference evidence="5" key="1">
    <citation type="submission" date="2023-07" db="EMBL/GenBank/DDBJ databases">
        <title>The genome sequence of Rhodocytophaga aerolata KACC 12507.</title>
        <authorList>
            <person name="Zhang X."/>
        </authorList>
    </citation>
    <scope>NUCLEOTIDE SEQUENCE</scope>
    <source>
        <strain evidence="5">KACC 12507</strain>
    </source>
</reference>
<keyword evidence="3" id="KW-0521">NADP</keyword>
<comment type="caution">
    <text evidence="5">The sequence shown here is derived from an EMBL/GenBank/DDBJ whole genome shotgun (WGS) entry which is preliminary data.</text>
</comment>
<gene>
    <name evidence="5" type="ORF">Q0590_01445</name>
</gene>
<dbReference type="EMBL" id="JAUKPO010000001">
    <property type="protein sequence ID" value="MDO1444891.1"/>
    <property type="molecule type" value="Genomic_DNA"/>
</dbReference>
<dbReference type="Gene3D" id="3.40.50.720">
    <property type="entry name" value="NAD(P)-binding Rossmann-like Domain"/>
    <property type="match status" value="1"/>
</dbReference>
<evidence type="ECO:0000256" key="3">
    <source>
        <dbReference type="ARBA" id="ARBA00022857"/>
    </source>
</evidence>
<dbReference type="RefSeq" id="WP_302035692.1">
    <property type="nucleotide sequence ID" value="NZ_JAUKPO010000001.1"/>
</dbReference>
<dbReference type="Pfam" id="PF00106">
    <property type="entry name" value="adh_short"/>
    <property type="match status" value="1"/>
</dbReference>
<dbReference type="InterPro" id="IPR051721">
    <property type="entry name" value="Biopterin_syn/organic_redct"/>
</dbReference>
<evidence type="ECO:0000313" key="6">
    <source>
        <dbReference type="Proteomes" id="UP001168528"/>
    </source>
</evidence>
<dbReference type="InterPro" id="IPR002347">
    <property type="entry name" value="SDR_fam"/>
</dbReference>
<name>A0ABT8QYH3_9BACT</name>
<evidence type="ECO:0000256" key="1">
    <source>
        <dbReference type="ARBA" id="ARBA00004496"/>
    </source>
</evidence>
<dbReference type="SUPFAM" id="SSF51735">
    <property type="entry name" value="NAD(P)-binding Rossmann-fold domains"/>
    <property type="match status" value="1"/>
</dbReference>
<evidence type="ECO:0000256" key="2">
    <source>
        <dbReference type="ARBA" id="ARBA00022490"/>
    </source>
</evidence>
<accession>A0ABT8QYH3</accession>